<reference evidence="1" key="1">
    <citation type="submission" date="2021-02" db="EMBL/GenBank/DDBJ databases">
        <authorList>
            <person name="Palmer J.M."/>
        </authorList>
    </citation>
    <scope>NUCLEOTIDE SEQUENCE</scope>
    <source>
        <strain evidence="1">SCRP734</strain>
    </source>
</reference>
<dbReference type="Proteomes" id="UP000694044">
    <property type="component" value="Unassembled WGS sequence"/>
</dbReference>
<evidence type="ECO:0000313" key="1">
    <source>
        <dbReference type="EMBL" id="KAG7387010.1"/>
    </source>
</evidence>
<keyword evidence="2" id="KW-1185">Reference proteome</keyword>
<dbReference type="AlphaFoldDB" id="A0A8T1W4A6"/>
<organism evidence="1 2">
    <name type="scientific">Phytophthora pseudosyringae</name>
    <dbReference type="NCBI Taxonomy" id="221518"/>
    <lineage>
        <taxon>Eukaryota</taxon>
        <taxon>Sar</taxon>
        <taxon>Stramenopiles</taxon>
        <taxon>Oomycota</taxon>
        <taxon>Peronosporomycetes</taxon>
        <taxon>Peronosporales</taxon>
        <taxon>Peronosporaceae</taxon>
        <taxon>Phytophthora</taxon>
    </lineage>
</organism>
<dbReference type="OrthoDB" id="168304at2759"/>
<name>A0A8T1W4A6_9STRA</name>
<sequence length="237" mass="26620">MEGGADADVDAIVDLMESELGASSRKQDASASAKFNIFLKNNVCKTLTLAKLSVEHVTACVNLSDMVHRGLWSMDGFATLREYISPTSASDQNVAKVLGGWTDTKQAGYPPTLACFDKESHHTFTRVREFAQIAPQHILHQAIQRVHATLPPLHQCQEELLDWGSKIRKRFVMERILSLPVQHDKDSRTTEEQAEQFVGMHTFGDILERLLLGHQQLIAANEDLKRWGLFLTRSELL</sequence>
<accession>A0A8T1W4A6</accession>
<comment type="caution">
    <text evidence="1">The sequence shown here is derived from an EMBL/GenBank/DDBJ whole genome shotgun (WGS) entry which is preliminary data.</text>
</comment>
<proteinExistence type="predicted"/>
<evidence type="ECO:0000313" key="2">
    <source>
        <dbReference type="Proteomes" id="UP000694044"/>
    </source>
</evidence>
<gene>
    <name evidence="1" type="ORF">PHYPSEUDO_014886</name>
</gene>
<protein>
    <submittedName>
        <fullName evidence="1">Uncharacterized protein</fullName>
    </submittedName>
</protein>
<dbReference type="EMBL" id="JAGDFM010000088">
    <property type="protein sequence ID" value="KAG7387010.1"/>
    <property type="molecule type" value="Genomic_DNA"/>
</dbReference>